<dbReference type="SUPFAM" id="SSF51998">
    <property type="entry name" value="PFL-like glycyl radical enzymes"/>
    <property type="match status" value="1"/>
</dbReference>
<gene>
    <name evidence="1" type="primary">nrdA_3</name>
    <name evidence="1" type="ORF">NCTC8258_02332</name>
</gene>
<dbReference type="GO" id="GO:0004748">
    <property type="term" value="F:ribonucleoside-diphosphate reductase activity, thioredoxin disulfide as acceptor"/>
    <property type="evidence" value="ECO:0007669"/>
    <property type="project" value="UniProtKB-EC"/>
</dbReference>
<protein>
    <submittedName>
        <fullName evidence="1">Ribonucleotide reductase of class Ia (Aerobic)alpha subunit</fullName>
        <ecNumber evidence="1">1.17.4.1</ecNumber>
    </submittedName>
</protein>
<dbReference type="EMBL" id="UGXS01000004">
    <property type="protein sequence ID" value="SUH14641.1"/>
    <property type="molecule type" value="Genomic_DNA"/>
</dbReference>
<reference evidence="1 2" key="1">
    <citation type="submission" date="2018-06" db="EMBL/GenBank/DDBJ databases">
        <authorList>
            <consortium name="Pathogen Informatics"/>
            <person name="Doyle S."/>
        </authorList>
    </citation>
    <scope>NUCLEOTIDE SEQUENCE [LARGE SCALE GENOMIC DNA]</scope>
    <source>
        <strain evidence="1 2">NCTC8258</strain>
    </source>
</reference>
<dbReference type="EC" id="1.17.4.1" evidence="1"/>
<dbReference type="Gene3D" id="3.20.70.20">
    <property type="match status" value="1"/>
</dbReference>
<organism evidence="1 2">
    <name type="scientific">Salmonella enterica I</name>
    <dbReference type="NCBI Taxonomy" id="59201"/>
    <lineage>
        <taxon>Bacteria</taxon>
        <taxon>Pseudomonadati</taxon>
        <taxon>Pseudomonadota</taxon>
        <taxon>Gammaproteobacteria</taxon>
        <taxon>Enterobacterales</taxon>
        <taxon>Enterobacteriaceae</taxon>
        <taxon>Salmonella</taxon>
    </lineage>
</organism>
<name>A0A379W6I8_SALET</name>
<keyword evidence="1" id="KW-0560">Oxidoreductase</keyword>
<proteinExistence type="predicted"/>
<evidence type="ECO:0000313" key="1">
    <source>
        <dbReference type="EMBL" id="SUH14641.1"/>
    </source>
</evidence>
<dbReference type="Proteomes" id="UP000255509">
    <property type="component" value="Unassembled WGS sequence"/>
</dbReference>
<dbReference type="AlphaFoldDB" id="A0A379W6I8"/>
<sequence length="56" mass="6511">MKAVELFSLMMQERASTGRIYIQNVDHCNTHSPFDPVVARYASLTCVWRLPCRPNR</sequence>
<evidence type="ECO:0000313" key="2">
    <source>
        <dbReference type="Proteomes" id="UP000255509"/>
    </source>
</evidence>
<accession>A0A379W6I8</accession>